<evidence type="ECO:0000259" key="4">
    <source>
        <dbReference type="Pfam" id="PF18738"/>
    </source>
</evidence>
<dbReference type="AlphaFoldDB" id="A0A6J8AUI4"/>
<feature type="repeat" description="ANK" evidence="3">
    <location>
        <begin position="892"/>
        <end position="924"/>
    </location>
</feature>
<feature type="repeat" description="ANK" evidence="3">
    <location>
        <begin position="826"/>
        <end position="858"/>
    </location>
</feature>
<feature type="repeat" description="ANK" evidence="3">
    <location>
        <begin position="859"/>
        <end position="891"/>
    </location>
</feature>
<dbReference type="Pfam" id="PF20720">
    <property type="entry name" value="nSTAND3"/>
    <property type="match status" value="1"/>
</dbReference>
<dbReference type="SMART" id="SM00248">
    <property type="entry name" value="ANK"/>
    <property type="match status" value="14"/>
</dbReference>
<feature type="domain" description="DZIP3-like HEPN" evidence="4">
    <location>
        <begin position="2"/>
        <end position="92"/>
    </location>
</feature>
<dbReference type="OrthoDB" id="194358at2759"/>
<gene>
    <name evidence="6" type="ORF">MCOR_11498</name>
</gene>
<feature type="repeat" description="ANK" evidence="3">
    <location>
        <begin position="594"/>
        <end position="626"/>
    </location>
</feature>
<dbReference type="PROSITE" id="PS50297">
    <property type="entry name" value="ANK_REP_REGION"/>
    <property type="match status" value="12"/>
</dbReference>
<feature type="repeat" description="ANK" evidence="3">
    <location>
        <begin position="958"/>
        <end position="990"/>
    </location>
</feature>
<feature type="repeat" description="ANK" evidence="3">
    <location>
        <begin position="693"/>
        <end position="721"/>
    </location>
</feature>
<dbReference type="InterPro" id="IPR002110">
    <property type="entry name" value="Ankyrin_rpt"/>
</dbReference>
<feature type="repeat" description="ANK" evidence="3">
    <location>
        <begin position="660"/>
        <end position="692"/>
    </location>
</feature>
<dbReference type="PANTHER" id="PTHR24198">
    <property type="entry name" value="ANKYRIN REPEAT AND PROTEIN KINASE DOMAIN-CONTAINING PROTEIN"/>
    <property type="match status" value="1"/>
</dbReference>
<evidence type="ECO:0000259" key="5">
    <source>
        <dbReference type="Pfam" id="PF20720"/>
    </source>
</evidence>
<evidence type="ECO:0000256" key="2">
    <source>
        <dbReference type="ARBA" id="ARBA00023043"/>
    </source>
</evidence>
<organism evidence="6 7">
    <name type="scientific">Mytilus coruscus</name>
    <name type="common">Sea mussel</name>
    <dbReference type="NCBI Taxonomy" id="42192"/>
    <lineage>
        <taxon>Eukaryota</taxon>
        <taxon>Metazoa</taxon>
        <taxon>Spiralia</taxon>
        <taxon>Lophotrochozoa</taxon>
        <taxon>Mollusca</taxon>
        <taxon>Bivalvia</taxon>
        <taxon>Autobranchia</taxon>
        <taxon>Pteriomorphia</taxon>
        <taxon>Mytilida</taxon>
        <taxon>Mytiloidea</taxon>
        <taxon>Mytilidae</taxon>
        <taxon>Mytilinae</taxon>
        <taxon>Mytilus</taxon>
    </lineage>
</organism>
<reference evidence="6 7" key="1">
    <citation type="submission" date="2020-06" db="EMBL/GenBank/DDBJ databases">
        <authorList>
            <person name="Li R."/>
            <person name="Bekaert M."/>
        </authorList>
    </citation>
    <scope>NUCLEOTIDE SEQUENCE [LARGE SCALE GENOMIC DNA]</scope>
    <source>
        <strain evidence="7">wild</strain>
    </source>
</reference>
<feature type="repeat" description="ANK" evidence="3">
    <location>
        <begin position="627"/>
        <end position="659"/>
    </location>
</feature>
<keyword evidence="7" id="KW-1185">Reference proteome</keyword>
<sequence>MFDITLMTTLLTNLTNLDHYNEMPLVTDTTTAADLGRIKFYRNHIAHNIDGKMDNSLFNTSWDDIIQAVGRLGGQIMIDECKELRTKMLDQSTIPWNIRGKGKLLKAYYDDIGKHIMDQRVQMSHVLEEWKTIDSNFVETRAAKHILKRLQENNCVTITASSGVGKTATLRHAVLQMKDEGYNVLLITNPHDIVKFYNPNEKTLFVMDNFCGTYSINMFDLNSFESVLERIKVLIQNKVTKIIVACRLQVYQDDKLESLSIFRTCVCNLQSEDLCLTQTEKTSIAERYLDTKASEVIQFCDMYDCFPLLCTLYNENPDRNISDFFINPFSVYEAEIDKLNKRGHFGKYCALALCVILNNRLVEDFFTGEVNILLKIILENTCKACRLDRGTSRLILLDELRSLEHTFIKKEQDVYKTIHDKIFDFLVYYFGQKIIQCLIKNADSEVIMQRFLLEKQDDMNQFITVVPFKYHQIYIQRIIDDWYKGRVQCVFNNINMKTTSFRQRFLCCIKSFDITPQRQLAMTCDFNCKDTVLLQCSQYNDIQLIQWCIYHGVDVNQSNSYGLSPLCGSSQEGGIEVVKLLLHNKANINQCANNGASPLHIACLRNHIEILKILLESKADINKCRDDGTSPLSIACYMNHIDIVRLLLENKAEINKCTYNGTSPLCNACGANNIEIAKLLLENKADINKNTGNGPYPLYMASQYNNIEIVKLLLNNKADTNKCVDGVSSPLYIACQNNHKEVVQLLLDNNADMDRITDDEHLSPFYIACFRNHTEIVKLLLDNKVDLNKCVRDGVSPLLASCYNNHIETVRILLNNNANINKCRDNGTSPLSTACEMNHIGIVNILLKNKADINKDQNNGATPLFIACQHDNKEIVQVLLDKSADIDKCRDDGASPLSIACEMNHIDIVKILLSNKADINKDRNGGASPLCVACYFSNKEIVQLLLDNKADINKCTKNGAYPLYIACQNKHIEVVKLLLDSKVDINVCKRIQTSRSHYARP</sequence>
<feature type="repeat" description="ANK" evidence="3">
    <location>
        <begin position="760"/>
        <end position="788"/>
    </location>
</feature>
<feature type="repeat" description="ANK" evidence="3">
    <location>
        <begin position="726"/>
        <end position="758"/>
    </location>
</feature>
<dbReference type="Pfam" id="PF18738">
    <property type="entry name" value="HEPN_DZIP3"/>
    <property type="match status" value="1"/>
</dbReference>
<keyword evidence="1" id="KW-0677">Repeat</keyword>
<accession>A0A6J8AUI4</accession>
<feature type="repeat" description="ANK" evidence="3">
    <location>
        <begin position="793"/>
        <end position="825"/>
    </location>
</feature>
<dbReference type="InterPro" id="IPR041249">
    <property type="entry name" value="HEPN_DZIP3"/>
</dbReference>
<dbReference type="InterPro" id="IPR036770">
    <property type="entry name" value="Ankyrin_rpt-contain_sf"/>
</dbReference>
<proteinExistence type="predicted"/>
<evidence type="ECO:0000256" key="3">
    <source>
        <dbReference type="PROSITE-ProRule" id="PRU00023"/>
    </source>
</evidence>
<dbReference type="InterPro" id="IPR027417">
    <property type="entry name" value="P-loop_NTPase"/>
</dbReference>
<dbReference type="SUPFAM" id="SSF48403">
    <property type="entry name" value="Ankyrin repeat"/>
    <property type="match status" value="2"/>
</dbReference>
<feature type="repeat" description="ANK" evidence="3">
    <location>
        <begin position="561"/>
        <end position="593"/>
    </location>
</feature>
<dbReference type="InterPro" id="IPR049050">
    <property type="entry name" value="nSTAND3"/>
</dbReference>
<dbReference type="PROSITE" id="PS50088">
    <property type="entry name" value="ANK_REPEAT"/>
    <property type="match status" value="13"/>
</dbReference>
<dbReference type="PANTHER" id="PTHR24198:SF165">
    <property type="entry name" value="ANKYRIN REPEAT-CONTAINING PROTEIN-RELATED"/>
    <property type="match status" value="1"/>
</dbReference>
<feature type="domain" description="Novel STAND NTPase 3" evidence="5">
    <location>
        <begin position="137"/>
        <end position="289"/>
    </location>
</feature>
<evidence type="ECO:0000313" key="6">
    <source>
        <dbReference type="EMBL" id="CAC5373906.1"/>
    </source>
</evidence>
<protein>
    <submittedName>
        <fullName evidence="6">Uncharacterized protein</fullName>
    </submittedName>
</protein>
<dbReference type="Pfam" id="PF00023">
    <property type="entry name" value="Ank"/>
    <property type="match status" value="1"/>
</dbReference>
<dbReference type="EMBL" id="CACVKT020001977">
    <property type="protein sequence ID" value="CAC5373906.1"/>
    <property type="molecule type" value="Genomic_DNA"/>
</dbReference>
<dbReference type="SUPFAM" id="SSF52540">
    <property type="entry name" value="P-loop containing nucleoside triphosphate hydrolases"/>
    <property type="match status" value="1"/>
</dbReference>
<dbReference type="Gene3D" id="1.25.40.20">
    <property type="entry name" value="Ankyrin repeat-containing domain"/>
    <property type="match status" value="3"/>
</dbReference>
<dbReference type="Proteomes" id="UP000507470">
    <property type="component" value="Unassembled WGS sequence"/>
</dbReference>
<dbReference type="PRINTS" id="PR01415">
    <property type="entry name" value="ANKYRIN"/>
</dbReference>
<name>A0A6J8AUI4_MYTCO</name>
<dbReference type="Pfam" id="PF12796">
    <property type="entry name" value="Ank_2"/>
    <property type="match status" value="3"/>
</dbReference>
<evidence type="ECO:0000313" key="7">
    <source>
        <dbReference type="Proteomes" id="UP000507470"/>
    </source>
</evidence>
<dbReference type="Pfam" id="PF13637">
    <property type="entry name" value="Ank_4"/>
    <property type="match status" value="2"/>
</dbReference>
<feature type="repeat" description="ANK" evidence="3">
    <location>
        <begin position="925"/>
        <end position="957"/>
    </location>
</feature>
<evidence type="ECO:0000256" key="1">
    <source>
        <dbReference type="ARBA" id="ARBA00022737"/>
    </source>
</evidence>
<keyword evidence="2 3" id="KW-0040">ANK repeat</keyword>